<dbReference type="RefSeq" id="WP_232186433.1">
    <property type="nucleotide sequence ID" value="NZ_JAIOAP010000008.1"/>
</dbReference>
<dbReference type="EMBL" id="JASKHM010000009">
    <property type="protein sequence ID" value="MEQ4484064.1"/>
    <property type="molecule type" value="Genomic_DNA"/>
</dbReference>
<dbReference type="PROSITE" id="PS50893">
    <property type="entry name" value="ABC_TRANSPORTER_2"/>
    <property type="match status" value="1"/>
</dbReference>
<dbReference type="InterPro" id="IPR003593">
    <property type="entry name" value="AAA+_ATPase"/>
</dbReference>
<proteinExistence type="inferred from homology"/>
<dbReference type="SUPFAM" id="SSF52540">
    <property type="entry name" value="P-loop containing nucleoside triphosphate hydrolases"/>
    <property type="match status" value="1"/>
</dbReference>
<dbReference type="PANTHER" id="PTHR43553">
    <property type="entry name" value="HEAVY METAL TRANSPORTER"/>
    <property type="match status" value="1"/>
</dbReference>
<reference evidence="10 11" key="1">
    <citation type="journal article" date="2023" name="Genome Announc.">
        <title>Pan-Genome Analyses of the Genus Cohnella and Proposal of the Novel Species Cohnella silvisoli sp. nov., Isolated from Forest Soil.</title>
        <authorList>
            <person name="Wang C."/>
            <person name="Mao L."/>
            <person name="Bao G."/>
            <person name="Zhu H."/>
        </authorList>
    </citation>
    <scope>NUCLEOTIDE SEQUENCE [LARGE SCALE GENOMIC DNA]</scope>
    <source>
        <strain evidence="10 11">NL03-T5-1</strain>
    </source>
</reference>
<dbReference type="InterPro" id="IPR050095">
    <property type="entry name" value="ECF_ABC_transporter_ATP-bd"/>
</dbReference>
<keyword evidence="11" id="KW-1185">Reference proteome</keyword>
<keyword evidence="8" id="KW-0472">Membrane</keyword>
<evidence type="ECO:0000256" key="1">
    <source>
        <dbReference type="ARBA" id="ARBA00004202"/>
    </source>
</evidence>
<keyword evidence="6 10" id="KW-0067">ATP-binding</keyword>
<evidence type="ECO:0000256" key="6">
    <source>
        <dbReference type="ARBA" id="ARBA00022840"/>
    </source>
</evidence>
<comment type="subcellular location">
    <subcellularLocation>
        <location evidence="1">Cell membrane</location>
        <topology evidence="1">Peripheral membrane protein</topology>
    </subcellularLocation>
</comment>
<dbReference type="Proteomes" id="UP001493487">
    <property type="component" value="Unassembled WGS sequence"/>
</dbReference>
<organism evidence="10 11">
    <name type="scientific">Cohnella silvisoli</name>
    <dbReference type="NCBI Taxonomy" id="2873699"/>
    <lineage>
        <taxon>Bacteria</taxon>
        <taxon>Bacillati</taxon>
        <taxon>Bacillota</taxon>
        <taxon>Bacilli</taxon>
        <taxon>Bacillales</taxon>
        <taxon>Paenibacillaceae</taxon>
        <taxon>Cohnella</taxon>
    </lineage>
</organism>
<evidence type="ECO:0000256" key="2">
    <source>
        <dbReference type="ARBA" id="ARBA00005417"/>
    </source>
</evidence>
<evidence type="ECO:0000256" key="8">
    <source>
        <dbReference type="ARBA" id="ARBA00023136"/>
    </source>
</evidence>
<dbReference type="Pfam" id="PF00005">
    <property type="entry name" value="ABC_tran"/>
    <property type="match status" value="1"/>
</dbReference>
<accession>A0ABV1KVC3</accession>
<dbReference type="SMART" id="SM00382">
    <property type="entry name" value="AAA"/>
    <property type="match status" value="1"/>
</dbReference>
<keyword evidence="7" id="KW-1278">Translocase</keyword>
<evidence type="ECO:0000256" key="3">
    <source>
        <dbReference type="ARBA" id="ARBA00022448"/>
    </source>
</evidence>
<dbReference type="GO" id="GO:0005524">
    <property type="term" value="F:ATP binding"/>
    <property type="evidence" value="ECO:0007669"/>
    <property type="project" value="UniProtKB-KW"/>
</dbReference>
<feature type="domain" description="ABC transporter" evidence="9">
    <location>
        <begin position="9"/>
        <end position="237"/>
    </location>
</feature>
<dbReference type="CDD" id="cd03225">
    <property type="entry name" value="ABC_cobalt_CbiO_domain1"/>
    <property type="match status" value="1"/>
</dbReference>
<sequence>MGKRLVNALVLNGISVYGNDELGNPSLRLDNVNMNLEEGEWLFVVGVNGSGKSTLAKLLAGLQPDGIVGELYRGFAGDGSSPIVLQQPRAQLFGETPREEITFALEWQGIAAELIPERVERALKKTGLILLADEAWDRLSGGQQQLAALAASTACDTPLIVLDEVTSMLDEGNRNSILQTAQDLHKNGTAVIWVTQRLDELEPESRVIALGEGTVVYDGNGRDFLYGVTAGTGAVPISPCLRAGLRLPYMAAMALELRRLGKLNDPLPMTGSEWRKVLGNIGDGEAEHATR</sequence>
<dbReference type="PANTHER" id="PTHR43553:SF24">
    <property type="entry name" value="ENERGY-COUPLING FACTOR TRANSPORTER ATP-BINDING PROTEIN ECFA1"/>
    <property type="match status" value="1"/>
</dbReference>
<dbReference type="PROSITE" id="PS00211">
    <property type="entry name" value="ABC_TRANSPORTER_1"/>
    <property type="match status" value="1"/>
</dbReference>
<keyword evidence="3" id="KW-0813">Transport</keyword>
<comment type="similarity">
    <text evidence="2">Belongs to the ABC transporter superfamily.</text>
</comment>
<protein>
    <submittedName>
        <fullName evidence="10">ABC transporter ATP-binding protein</fullName>
    </submittedName>
</protein>
<keyword evidence="4" id="KW-1003">Cell membrane</keyword>
<evidence type="ECO:0000313" key="11">
    <source>
        <dbReference type="Proteomes" id="UP001493487"/>
    </source>
</evidence>
<dbReference type="InterPro" id="IPR027417">
    <property type="entry name" value="P-loop_NTPase"/>
</dbReference>
<evidence type="ECO:0000256" key="7">
    <source>
        <dbReference type="ARBA" id="ARBA00022967"/>
    </source>
</evidence>
<gene>
    <name evidence="10" type="ORF">QJS35_16820</name>
</gene>
<dbReference type="InterPro" id="IPR003439">
    <property type="entry name" value="ABC_transporter-like_ATP-bd"/>
</dbReference>
<evidence type="ECO:0000256" key="5">
    <source>
        <dbReference type="ARBA" id="ARBA00022741"/>
    </source>
</evidence>
<evidence type="ECO:0000313" key="10">
    <source>
        <dbReference type="EMBL" id="MEQ4484064.1"/>
    </source>
</evidence>
<evidence type="ECO:0000259" key="9">
    <source>
        <dbReference type="PROSITE" id="PS50893"/>
    </source>
</evidence>
<dbReference type="Gene3D" id="3.40.50.300">
    <property type="entry name" value="P-loop containing nucleotide triphosphate hydrolases"/>
    <property type="match status" value="1"/>
</dbReference>
<keyword evidence="5" id="KW-0547">Nucleotide-binding</keyword>
<comment type="caution">
    <text evidence="10">The sequence shown here is derived from an EMBL/GenBank/DDBJ whole genome shotgun (WGS) entry which is preliminary data.</text>
</comment>
<evidence type="ECO:0000256" key="4">
    <source>
        <dbReference type="ARBA" id="ARBA00022475"/>
    </source>
</evidence>
<dbReference type="InterPro" id="IPR017871">
    <property type="entry name" value="ABC_transporter-like_CS"/>
</dbReference>
<dbReference type="InterPro" id="IPR015856">
    <property type="entry name" value="ABC_transpr_CbiO/EcfA_su"/>
</dbReference>
<name>A0ABV1KVC3_9BACL</name>